<dbReference type="STRING" id="396323.VH98_02360"/>
<proteinExistence type="predicted"/>
<evidence type="ECO:0000259" key="1">
    <source>
        <dbReference type="Pfam" id="PF12697"/>
    </source>
</evidence>
<dbReference type="OrthoDB" id="5729753at2"/>
<organism evidence="2 3">
    <name type="scientific">Acinetobacter brisouii CIP 110357</name>
    <dbReference type="NCBI Taxonomy" id="1341683"/>
    <lineage>
        <taxon>Bacteria</taxon>
        <taxon>Pseudomonadati</taxon>
        <taxon>Pseudomonadota</taxon>
        <taxon>Gammaproteobacteria</taxon>
        <taxon>Moraxellales</taxon>
        <taxon>Moraxellaceae</taxon>
        <taxon>Acinetobacter</taxon>
    </lineage>
</organism>
<dbReference type="RefSeq" id="WP_004900343.1">
    <property type="nucleotide sequence ID" value="NZ_BBTI01000002.1"/>
</dbReference>
<dbReference type="Pfam" id="PF12697">
    <property type="entry name" value="Abhydrolase_6"/>
    <property type="match status" value="1"/>
</dbReference>
<feature type="domain" description="AB hydrolase-1" evidence="1">
    <location>
        <begin position="9"/>
        <end position="256"/>
    </location>
</feature>
<protein>
    <recommendedName>
        <fullName evidence="1">AB hydrolase-1 domain-containing protein</fullName>
    </recommendedName>
</protein>
<accession>V2URG9</accession>
<dbReference type="Proteomes" id="UP000018418">
    <property type="component" value="Unassembled WGS sequence"/>
</dbReference>
<evidence type="ECO:0000313" key="3">
    <source>
        <dbReference type="Proteomes" id="UP000018418"/>
    </source>
</evidence>
<evidence type="ECO:0000313" key="2">
    <source>
        <dbReference type="EMBL" id="ESK51216.1"/>
    </source>
</evidence>
<dbReference type="InterPro" id="IPR029058">
    <property type="entry name" value="AB_hydrolase_fold"/>
</dbReference>
<dbReference type="EMBL" id="AYEU01000006">
    <property type="protein sequence ID" value="ESK51216.1"/>
    <property type="molecule type" value="Genomic_DNA"/>
</dbReference>
<dbReference type="Gene3D" id="3.40.50.1820">
    <property type="entry name" value="alpha/beta hydrolase"/>
    <property type="match status" value="1"/>
</dbReference>
<dbReference type="HOGENOM" id="CLU_020336_22_0_6"/>
<dbReference type="PATRIC" id="fig|1341683.3.peg.1711"/>
<keyword evidence="3" id="KW-1185">Reference proteome</keyword>
<dbReference type="AlphaFoldDB" id="V2URG9"/>
<gene>
    <name evidence="2" type="ORF">P255_01722</name>
</gene>
<sequence>MTTKPIIHFAHANGVPSLVYRKLFDLLSENYQIIFVPLLGPDKRYPIDNNWESLVNQVIDSIVQQAKGQAVIGLGHSLGALLTYMASRKRPELFQQVVMLDPPLIMGAASFAFDMAKLFYPKMVDQLSPAGLSKRRRDQWDSREQAAQLFRPKPFYRNFDSDCFSDYLRYALTEDSVTGGFTLTIPKVDELAIFRTNPSNWWRVWPEKPPVTTRMIVGEKSPFYERKFTEMAQKRLGIPFSVMAGGHMFPLEYPIETTHLVQQVIKKSAS</sequence>
<comment type="caution">
    <text evidence="2">The sequence shown here is derived from an EMBL/GenBank/DDBJ whole genome shotgun (WGS) entry which is preliminary data.</text>
</comment>
<reference evidence="2 3" key="1">
    <citation type="submission" date="2013-10" db="EMBL/GenBank/DDBJ databases">
        <title>The Genome Sequence of Acinetobacter brisouii CIP 110357.</title>
        <authorList>
            <consortium name="The Broad Institute Genomics Platform"/>
            <consortium name="The Broad Institute Genome Sequencing Center for Infectious Disease"/>
            <person name="Cerqueira G."/>
            <person name="Feldgarden M."/>
            <person name="Courvalin P."/>
            <person name="Grillot-Courvalin C."/>
            <person name="Clermont D."/>
            <person name="Rocha E."/>
            <person name="Yoon E.-J."/>
            <person name="Nemec A."/>
            <person name="Young S.K."/>
            <person name="Zeng Q."/>
            <person name="Gargeya S."/>
            <person name="Fitzgerald M."/>
            <person name="Abouelleil A."/>
            <person name="Alvarado L."/>
            <person name="Berlin A.M."/>
            <person name="Chapman S.B."/>
            <person name="Gainer-Dewar J."/>
            <person name="Goldberg J."/>
            <person name="Gnerre S."/>
            <person name="Griggs A."/>
            <person name="Gujja S."/>
            <person name="Hansen M."/>
            <person name="Howarth C."/>
            <person name="Imamovic A."/>
            <person name="Ireland A."/>
            <person name="Larimer J."/>
            <person name="McCowan C."/>
            <person name="Murphy C."/>
            <person name="Pearson M."/>
            <person name="Poon T.W."/>
            <person name="Priest M."/>
            <person name="Roberts A."/>
            <person name="Saif S."/>
            <person name="Shea T."/>
            <person name="Sykes S."/>
            <person name="Wortman J."/>
            <person name="Nusbaum C."/>
            <person name="Birren B."/>
        </authorList>
    </citation>
    <scope>NUCLEOTIDE SEQUENCE [LARGE SCALE GENOMIC DNA]</scope>
    <source>
        <strain evidence="2 3">CIP 110357</strain>
    </source>
</reference>
<dbReference type="InterPro" id="IPR000073">
    <property type="entry name" value="AB_hydrolase_1"/>
</dbReference>
<name>V2URG9_9GAMM</name>
<dbReference type="SUPFAM" id="SSF53474">
    <property type="entry name" value="alpha/beta-Hydrolases"/>
    <property type="match status" value="1"/>
</dbReference>